<evidence type="ECO:0000313" key="7">
    <source>
        <dbReference type="Proteomes" id="UP000320585"/>
    </source>
</evidence>
<dbReference type="Gene3D" id="2.40.40.10">
    <property type="entry name" value="RlpA-like domain"/>
    <property type="match status" value="1"/>
</dbReference>
<sequence>MRDLYKWSCAAVLWLMTSMAVSAETLTAGMSGSAVADLQNALVQAGYLARTVDGDYGSTTKEAVFLFQKDHGLLATGKADDATIASIRRNENSGYRNGGGVVYASGNRGDVIVDMQLRLQKAGYLKGGIDGVYGQDTENAVRAYQKDHGFPVSGVIDEMTYNSLKGKSSQESAQARSNRPSRLYGIGDSGDRVLDIQNKLKKLGYLDGTVDGIYGGLTANAVKAFQGDQGISETGEIDEGTLDALSQAYADRPGDFSLALGDSGKKVILLQNKLLLHGYNPGTADGVYGQSTADAVKAFQAEQNLARTGSVDSNVWKRLDDPPRFTGNYIKVFHMEATAYTPNDGNGNGHTALGGFAGKGHAAVDPNVIPLGSIVFIEGYGYAICDDIGGAIHGMIIDVGVDTLDQAYAWGTKPRVTVYLIK</sequence>
<dbReference type="GO" id="GO:0004553">
    <property type="term" value="F:hydrolase activity, hydrolyzing O-glycosyl compounds"/>
    <property type="evidence" value="ECO:0007669"/>
    <property type="project" value="InterPro"/>
</dbReference>
<organism evidence="6 7">
    <name type="scientific">Dialister hominis</name>
    <dbReference type="NCBI Taxonomy" id="2582419"/>
    <lineage>
        <taxon>Bacteria</taxon>
        <taxon>Bacillati</taxon>
        <taxon>Bacillota</taxon>
        <taxon>Negativicutes</taxon>
        <taxon>Veillonellales</taxon>
        <taxon>Veillonellaceae</taxon>
        <taxon>Dialister</taxon>
    </lineage>
</organism>
<dbReference type="Gene3D" id="1.10.101.10">
    <property type="entry name" value="PGBD-like superfamily/PGBD"/>
    <property type="match status" value="4"/>
</dbReference>
<dbReference type="GO" id="GO:0009254">
    <property type="term" value="P:peptidoglycan turnover"/>
    <property type="evidence" value="ECO:0007669"/>
    <property type="project" value="InterPro"/>
</dbReference>
<feature type="domain" description="3D" evidence="5">
    <location>
        <begin position="363"/>
        <end position="421"/>
    </location>
</feature>
<accession>A0A8D5A5X4</accession>
<evidence type="ECO:0008006" key="8">
    <source>
        <dbReference type="Google" id="ProtNLM"/>
    </source>
</evidence>
<evidence type="ECO:0000256" key="2">
    <source>
        <dbReference type="SAM" id="MobiDB-lite"/>
    </source>
</evidence>
<dbReference type="GeneID" id="92716394"/>
<feature type="domain" description="Peptidoglycan binding-like" evidence="4">
    <location>
        <begin position="263"/>
        <end position="319"/>
    </location>
</feature>
<feature type="domain" description="Peptidoglycan binding-like" evidence="4">
    <location>
        <begin position="31"/>
        <end position="85"/>
    </location>
</feature>
<protein>
    <recommendedName>
        <fullName evidence="8">Cell wall lytic activity</fullName>
    </recommendedName>
</protein>
<feature type="chain" id="PRO_5034879340" description="Cell wall lytic activity" evidence="3">
    <location>
        <begin position="24"/>
        <end position="422"/>
    </location>
</feature>
<name>A0A8D5A5X4_9FIRM</name>
<dbReference type="GO" id="GO:0019867">
    <property type="term" value="C:outer membrane"/>
    <property type="evidence" value="ECO:0007669"/>
    <property type="project" value="InterPro"/>
</dbReference>
<dbReference type="AlphaFoldDB" id="A0A8D5A5X4"/>
<feature type="region of interest" description="Disordered" evidence="2">
    <location>
        <begin position="165"/>
        <end position="184"/>
    </location>
</feature>
<keyword evidence="1 3" id="KW-0732">Signal</keyword>
<dbReference type="InterPro" id="IPR036908">
    <property type="entry name" value="RlpA-like_sf"/>
</dbReference>
<evidence type="ECO:0000256" key="3">
    <source>
        <dbReference type="SAM" id="SignalP"/>
    </source>
</evidence>
<reference evidence="7" key="1">
    <citation type="submission" date="2019-05" db="EMBL/GenBank/DDBJ databases">
        <title>Complete genome sequencing of Dialister sp. strain 5BBH33.</title>
        <authorList>
            <person name="Sakamoto M."/>
            <person name="Murakami T."/>
            <person name="Mori H."/>
        </authorList>
    </citation>
    <scope>NUCLEOTIDE SEQUENCE [LARGE SCALE GENOMIC DNA]</scope>
    <source>
        <strain evidence="7">5BBH33</strain>
    </source>
</reference>
<dbReference type="Pfam" id="PF06725">
    <property type="entry name" value="3D"/>
    <property type="match status" value="1"/>
</dbReference>
<dbReference type="Pfam" id="PF01471">
    <property type="entry name" value="PG_binding_1"/>
    <property type="match status" value="4"/>
</dbReference>
<evidence type="ECO:0000313" key="6">
    <source>
        <dbReference type="EMBL" id="BBK25241.1"/>
    </source>
</evidence>
<dbReference type="InterPro" id="IPR051933">
    <property type="entry name" value="Resuscitation_pf_RpfB"/>
</dbReference>
<dbReference type="EMBL" id="AP019697">
    <property type="protein sequence ID" value="BBK25241.1"/>
    <property type="molecule type" value="Genomic_DNA"/>
</dbReference>
<feature type="domain" description="Peptidoglycan binding-like" evidence="4">
    <location>
        <begin position="109"/>
        <end position="164"/>
    </location>
</feature>
<dbReference type="Proteomes" id="UP000320585">
    <property type="component" value="Chromosome"/>
</dbReference>
<feature type="compositionally biased region" description="Polar residues" evidence="2">
    <location>
        <begin position="165"/>
        <end position="180"/>
    </location>
</feature>
<evidence type="ECO:0000259" key="5">
    <source>
        <dbReference type="Pfam" id="PF06725"/>
    </source>
</evidence>
<dbReference type="RefSeq" id="WP_232518022.1">
    <property type="nucleotide sequence ID" value="NZ_AP019697.1"/>
</dbReference>
<gene>
    <name evidence="6" type="ORF">Dia5BBH33_11760</name>
</gene>
<dbReference type="InterPro" id="IPR036365">
    <property type="entry name" value="PGBD-like_sf"/>
</dbReference>
<dbReference type="PANTHER" id="PTHR39160">
    <property type="entry name" value="CELL WALL-BINDING PROTEIN YOCH"/>
    <property type="match status" value="1"/>
</dbReference>
<dbReference type="CDD" id="cd22786">
    <property type="entry name" value="DPBB_YuiC-like"/>
    <property type="match status" value="1"/>
</dbReference>
<feature type="signal peptide" evidence="3">
    <location>
        <begin position="1"/>
        <end position="23"/>
    </location>
</feature>
<evidence type="ECO:0000256" key="1">
    <source>
        <dbReference type="ARBA" id="ARBA00022729"/>
    </source>
</evidence>
<dbReference type="SUPFAM" id="SSF47090">
    <property type="entry name" value="PGBD-like"/>
    <property type="match status" value="4"/>
</dbReference>
<evidence type="ECO:0000259" key="4">
    <source>
        <dbReference type="Pfam" id="PF01471"/>
    </source>
</evidence>
<dbReference type="PANTHER" id="PTHR39160:SF4">
    <property type="entry name" value="RESUSCITATION-PROMOTING FACTOR RPFB"/>
    <property type="match status" value="1"/>
</dbReference>
<dbReference type="KEGG" id="dho:Dia5BBH33_11760"/>
<dbReference type="InterPro" id="IPR036366">
    <property type="entry name" value="PGBDSf"/>
</dbReference>
<keyword evidence="7" id="KW-1185">Reference proteome</keyword>
<feature type="domain" description="Peptidoglycan binding-like" evidence="4">
    <location>
        <begin position="189"/>
        <end position="245"/>
    </location>
</feature>
<proteinExistence type="predicted"/>
<dbReference type="InterPro" id="IPR010611">
    <property type="entry name" value="3D_dom"/>
</dbReference>
<dbReference type="InterPro" id="IPR002477">
    <property type="entry name" value="Peptidoglycan-bd-like"/>
</dbReference>